<sequence length="304" mass="33741">MAFLVHLNQLYSPKSTPSSFPPLRPFSMEAACGLPSHKDKVVFVLGATGSGKSKLAIALATQFDGEVINSDKMQLYFGLDVITNKVTKEETAGIPHHLLGVVHPDADFTASDFAREAMHVIASILRRGRLPIVAGGSNSYVEALVDGEGGEFRSQYECCFLWLDVELPLLHSFVSARMDKMVAQGLVEEARSLFHADADYSRGIRRAIGVPEMDHYFRMEASADEETRARMLEGALDEIKANTCKLTCIQLQKILRFCTLPGWDLHRVDATEFFLRRGQDGEAEEWEKVVGSPCKEIVQKFLTG</sequence>
<comment type="similarity">
    <text evidence="1">Belongs to the IPP transferase family.</text>
</comment>
<keyword evidence="2" id="KW-0808">Transferase</keyword>
<dbReference type="Gene3D" id="3.40.50.300">
    <property type="entry name" value="P-loop containing nucleotide triphosphate hydrolases"/>
    <property type="match status" value="1"/>
</dbReference>
<dbReference type="FunFam" id="1.10.287.890:FF:000002">
    <property type="entry name" value="Adenylate isopentenyltransferase 5, chloroplastic"/>
    <property type="match status" value="1"/>
</dbReference>
<comment type="catalytic activity">
    <reaction evidence="8">
        <text>dimethylallyl diphosphate + ADP = N(6)-(dimethylallyl)adenosine 5'-diphosphate + diphosphate</text>
        <dbReference type="Rhea" id="RHEA:36327"/>
        <dbReference type="ChEBI" id="CHEBI:33019"/>
        <dbReference type="ChEBI" id="CHEBI:57623"/>
        <dbReference type="ChEBI" id="CHEBI:73533"/>
        <dbReference type="ChEBI" id="CHEBI:456216"/>
        <dbReference type="EC" id="2.5.1.112"/>
    </reaction>
</comment>
<evidence type="ECO:0000256" key="4">
    <source>
        <dbReference type="ARBA" id="ARBA00022741"/>
    </source>
</evidence>
<dbReference type="PANTHER" id="PTHR11088">
    <property type="entry name" value="TRNA DIMETHYLALLYLTRANSFERASE"/>
    <property type="match status" value="1"/>
</dbReference>
<evidence type="ECO:0000256" key="9">
    <source>
        <dbReference type="ARBA" id="ARBA00055191"/>
    </source>
</evidence>
<comment type="catalytic activity">
    <reaction evidence="7">
        <text>dimethylallyl diphosphate + ATP = N(6)-(dimethylallyl)adenosine 5'-triphosphate + diphosphate</text>
        <dbReference type="Rhea" id="RHEA:36331"/>
        <dbReference type="ChEBI" id="CHEBI:30616"/>
        <dbReference type="ChEBI" id="CHEBI:33019"/>
        <dbReference type="ChEBI" id="CHEBI:57623"/>
        <dbReference type="ChEBI" id="CHEBI:73532"/>
        <dbReference type="EC" id="2.5.1.112"/>
    </reaction>
</comment>
<protein>
    <recommendedName>
        <fullName evidence="10">adenylate dimethylallyltransferase (ADP/ATP-dependent)</fullName>
        <ecNumber evidence="10">2.5.1.112</ecNumber>
    </recommendedName>
</protein>
<keyword evidence="5" id="KW-0067">ATP-binding</keyword>
<dbReference type="PANTHER" id="PTHR11088:SF74">
    <property type="entry name" value="ADENYLATE ISOPENTENYLTRANSFERASE 5, CHLOROPLASTIC"/>
    <property type="match status" value="1"/>
</dbReference>
<dbReference type="InterPro" id="IPR027417">
    <property type="entry name" value="P-loop_NTPase"/>
</dbReference>
<dbReference type="GO" id="GO:0009691">
    <property type="term" value="P:cytokinin biosynthetic process"/>
    <property type="evidence" value="ECO:0007669"/>
    <property type="project" value="UniProtKB-KW"/>
</dbReference>
<evidence type="ECO:0000256" key="1">
    <source>
        <dbReference type="ARBA" id="ARBA00005842"/>
    </source>
</evidence>
<dbReference type="SUPFAM" id="SSF52540">
    <property type="entry name" value="P-loop containing nucleoside triphosphate hydrolases"/>
    <property type="match status" value="1"/>
</dbReference>
<name>A0A6I9SFS2_ELAGV</name>
<evidence type="ECO:0000256" key="3">
    <source>
        <dbReference type="ARBA" id="ARBA00022712"/>
    </source>
</evidence>
<keyword evidence="6" id="KW-0809">Transit peptide</keyword>
<dbReference type="Pfam" id="PF01715">
    <property type="entry name" value="IPPT"/>
    <property type="match status" value="2"/>
</dbReference>
<evidence type="ECO:0000256" key="8">
    <source>
        <dbReference type="ARBA" id="ARBA00052386"/>
    </source>
</evidence>
<keyword evidence="4" id="KW-0547">Nucleotide-binding</keyword>
<proteinExistence type="inferred from homology"/>
<dbReference type="GO" id="GO:0005524">
    <property type="term" value="F:ATP binding"/>
    <property type="evidence" value="ECO:0007669"/>
    <property type="project" value="UniProtKB-KW"/>
</dbReference>
<evidence type="ECO:0000256" key="7">
    <source>
        <dbReference type="ARBA" id="ARBA00051744"/>
    </source>
</evidence>
<evidence type="ECO:0000256" key="5">
    <source>
        <dbReference type="ARBA" id="ARBA00022840"/>
    </source>
</evidence>
<dbReference type="Gene3D" id="1.10.287.890">
    <property type="entry name" value="Crystal structure of tRNA isopentenylpyrophosphate transferase (bh2366) domain"/>
    <property type="match status" value="1"/>
</dbReference>
<dbReference type="OrthoDB" id="775260at2759"/>
<keyword evidence="11" id="KW-1185">Reference proteome</keyword>
<evidence type="ECO:0000313" key="12">
    <source>
        <dbReference type="RefSeq" id="XP_010938767.1"/>
    </source>
</evidence>
<comment type="function">
    <text evidence="9">Involved in cytokinin biosynthesis. Catalyzes the transfer of an isopentenyl group from dimethylallyl diphosphate (DMAPP) to ATP and ADP.</text>
</comment>
<gene>
    <name evidence="12" type="primary">LOC105057772</name>
</gene>
<dbReference type="EC" id="2.5.1.112" evidence="10"/>
<dbReference type="InParanoid" id="A0A6I9SFS2"/>
<dbReference type="GO" id="GO:0006400">
    <property type="term" value="P:tRNA modification"/>
    <property type="evidence" value="ECO:0007669"/>
    <property type="project" value="TreeGrafter"/>
</dbReference>
<dbReference type="Proteomes" id="UP000504607">
    <property type="component" value="Chromosome 14"/>
</dbReference>
<dbReference type="AlphaFoldDB" id="A0A6I9SFS2"/>
<reference evidence="12" key="1">
    <citation type="submission" date="2025-08" db="UniProtKB">
        <authorList>
            <consortium name="RefSeq"/>
        </authorList>
    </citation>
    <scope>IDENTIFICATION</scope>
</reference>
<organism evidence="11 12">
    <name type="scientific">Elaeis guineensis var. tenera</name>
    <name type="common">Oil palm</name>
    <dbReference type="NCBI Taxonomy" id="51953"/>
    <lineage>
        <taxon>Eukaryota</taxon>
        <taxon>Viridiplantae</taxon>
        <taxon>Streptophyta</taxon>
        <taxon>Embryophyta</taxon>
        <taxon>Tracheophyta</taxon>
        <taxon>Spermatophyta</taxon>
        <taxon>Magnoliopsida</taxon>
        <taxon>Liliopsida</taxon>
        <taxon>Arecaceae</taxon>
        <taxon>Arecoideae</taxon>
        <taxon>Cocoseae</taxon>
        <taxon>Elaeidinae</taxon>
        <taxon>Elaeis</taxon>
    </lineage>
</organism>
<accession>A0A6I9SFS2</accession>
<evidence type="ECO:0000313" key="11">
    <source>
        <dbReference type="Proteomes" id="UP000504607"/>
    </source>
</evidence>
<evidence type="ECO:0000256" key="10">
    <source>
        <dbReference type="ARBA" id="ARBA00066838"/>
    </source>
</evidence>
<dbReference type="RefSeq" id="XP_010938767.1">
    <property type="nucleotide sequence ID" value="XM_010940465.1"/>
</dbReference>
<dbReference type="InterPro" id="IPR039657">
    <property type="entry name" value="Dimethylallyltransferase"/>
</dbReference>
<evidence type="ECO:0000256" key="6">
    <source>
        <dbReference type="ARBA" id="ARBA00022946"/>
    </source>
</evidence>
<dbReference type="GO" id="GO:0052622">
    <property type="term" value="F:ATP/ADP dimethylallyltransferase activity"/>
    <property type="evidence" value="ECO:0007669"/>
    <property type="project" value="UniProtKB-EC"/>
</dbReference>
<dbReference type="GO" id="GO:0052381">
    <property type="term" value="F:tRNA dimethylallyltransferase activity"/>
    <property type="evidence" value="ECO:0007669"/>
    <property type="project" value="TreeGrafter"/>
</dbReference>
<dbReference type="GO" id="GO:0005739">
    <property type="term" value="C:mitochondrion"/>
    <property type="evidence" value="ECO:0007669"/>
    <property type="project" value="TreeGrafter"/>
</dbReference>
<keyword evidence="3" id="KW-0203">Cytokinin biosynthesis</keyword>
<dbReference type="GO" id="GO:0009824">
    <property type="term" value="F:AMP dimethylallyltransferase activity"/>
    <property type="evidence" value="ECO:0007669"/>
    <property type="project" value="UniProtKB-ARBA"/>
</dbReference>
<evidence type="ECO:0000256" key="2">
    <source>
        <dbReference type="ARBA" id="ARBA00022679"/>
    </source>
</evidence>